<dbReference type="PROSITE" id="PS51643">
    <property type="entry name" value="HD_CAS3"/>
    <property type="match status" value="1"/>
</dbReference>
<dbReference type="InterPro" id="IPR014001">
    <property type="entry name" value="Helicase_ATP-bd"/>
</dbReference>
<dbReference type="KEGG" id="dpr:Despr_1486"/>
<dbReference type="Pfam" id="PF22590">
    <property type="entry name" value="Cas3-like_C_2"/>
    <property type="match status" value="1"/>
</dbReference>
<evidence type="ECO:0000259" key="10">
    <source>
        <dbReference type="PROSITE" id="PS51192"/>
    </source>
</evidence>
<keyword evidence="3" id="KW-0540">Nuclease</keyword>
<evidence type="ECO:0000256" key="6">
    <source>
        <dbReference type="ARBA" id="ARBA00022801"/>
    </source>
</evidence>
<dbReference type="NCBIfam" id="TIGR01587">
    <property type="entry name" value="cas3_core"/>
    <property type="match status" value="1"/>
</dbReference>
<dbReference type="AlphaFoldDB" id="A0A7U4DP06"/>
<evidence type="ECO:0000256" key="2">
    <source>
        <dbReference type="ARBA" id="ARBA00009046"/>
    </source>
</evidence>
<dbReference type="EMBL" id="CP002364">
    <property type="protein sequence ID" value="ADW17641.1"/>
    <property type="molecule type" value="Genomic_DNA"/>
</dbReference>
<dbReference type="CDD" id="cd09641">
    <property type="entry name" value="Cas3''_I"/>
    <property type="match status" value="1"/>
</dbReference>
<dbReference type="RefSeq" id="WP_015724182.1">
    <property type="nucleotide sequence ID" value="NC_014972.1"/>
</dbReference>
<organism evidence="12 13">
    <name type="scientific">Desulfobulbus propionicus (strain ATCC 33891 / DSM 2032 / VKM B-1956 / 1pr3)</name>
    <dbReference type="NCBI Taxonomy" id="577650"/>
    <lineage>
        <taxon>Bacteria</taxon>
        <taxon>Pseudomonadati</taxon>
        <taxon>Thermodesulfobacteriota</taxon>
        <taxon>Desulfobulbia</taxon>
        <taxon>Desulfobulbales</taxon>
        <taxon>Desulfobulbaceae</taxon>
        <taxon>Desulfobulbus</taxon>
    </lineage>
</organism>
<keyword evidence="7" id="KW-0347">Helicase</keyword>
<dbReference type="Pfam" id="PF00270">
    <property type="entry name" value="DEAD"/>
    <property type="match status" value="1"/>
</dbReference>
<dbReference type="InterPro" id="IPR006474">
    <property type="entry name" value="Helicase_Cas3_CRISPR-ass_core"/>
</dbReference>
<dbReference type="PROSITE" id="PS51192">
    <property type="entry name" value="HELICASE_ATP_BIND_1"/>
    <property type="match status" value="1"/>
</dbReference>
<evidence type="ECO:0000256" key="8">
    <source>
        <dbReference type="ARBA" id="ARBA00022840"/>
    </source>
</evidence>
<keyword evidence="9" id="KW-0051">Antiviral defense</keyword>
<evidence type="ECO:0000256" key="1">
    <source>
        <dbReference type="ARBA" id="ARBA00006847"/>
    </source>
</evidence>
<dbReference type="SMART" id="SM00487">
    <property type="entry name" value="DEXDc"/>
    <property type="match status" value="1"/>
</dbReference>
<dbReference type="InterPro" id="IPR011545">
    <property type="entry name" value="DEAD/DEAH_box_helicase_dom"/>
</dbReference>
<accession>A0A7U4DP06</accession>
<comment type="similarity">
    <text evidence="1">In the N-terminal section; belongs to the CRISPR-associated nuclease Cas3-HD family.</text>
</comment>
<dbReference type="InterPro" id="IPR006483">
    <property type="entry name" value="CRISPR-assoc_Cas3_HD"/>
</dbReference>
<dbReference type="GO" id="GO:0016787">
    <property type="term" value="F:hydrolase activity"/>
    <property type="evidence" value="ECO:0007669"/>
    <property type="project" value="UniProtKB-KW"/>
</dbReference>
<dbReference type="GO" id="GO:0051607">
    <property type="term" value="P:defense response to virus"/>
    <property type="evidence" value="ECO:0007669"/>
    <property type="project" value="UniProtKB-KW"/>
</dbReference>
<evidence type="ECO:0000259" key="11">
    <source>
        <dbReference type="PROSITE" id="PS51643"/>
    </source>
</evidence>
<feature type="domain" description="HD Cas3-type" evidence="11">
    <location>
        <begin position="15"/>
        <end position="183"/>
    </location>
</feature>
<evidence type="ECO:0000256" key="9">
    <source>
        <dbReference type="ARBA" id="ARBA00023118"/>
    </source>
</evidence>
<feature type="domain" description="Helicase ATP-binding" evidence="10">
    <location>
        <begin position="239"/>
        <end position="420"/>
    </location>
</feature>
<dbReference type="GO" id="GO:0046872">
    <property type="term" value="F:metal ion binding"/>
    <property type="evidence" value="ECO:0007669"/>
    <property type="project" value="UniProtKB-KW"/>
</dbReference>
<keyword evidence="4" id="KW-0479">Metal-binding</keyword>
<dbReference type="InterPro" id="IPR054712">
    <property type="entry name" value="Cas3-like_dom"/>
</dbReference>
<evidence type="ECO:0000256" key="4">
    <source>
        <dbReference type="ARBA" id="ARBA00022723"/>
    </source>
</evidence>
<evidence type="ECO:0000313" key="12">
    <source>
        <dbReference type="EMBL" id="ADW17641.1"/>
    </source>
</evidence>
<keyword evidence="6" id="KW-0378">Hydrolase</keyword>
<dbReference type="InterPro" id="IPR038257">
    <property type="entry name" value="CRISPR-assoc_Cas3_HD_sf"/>
</dbReference>
<keyword evidence="5" id="KW-0547">Nucleotide-binding</keyword>
<dbReference type="GO" id="GO:0004386">
    <property type="term" value="F:helicase activity"/>
    <property type="evidence" value="ECO:0007669"/>
    <property type="project" value="UniProtKB-KW"/>
</dbReference>
<dbReference type="SUPFAM" id="SSF109604">
    <property type="entry name" value="HD-domain/PDEase-like"/>
    <property type="match status" value="1"/>
</dbReference>
<dbReference type="GO" id="GO:0003676">
    <property type="term" value="F:nucleic acid binding"/>
    <property type="evidence" value="ECO:0007669"/>
    <property type="project" value="InterPro"/>
</dbReference>
<name>A0A7U4DP06_DESPD</name>
<evidence type="ECO:0000256" key="3">
    <source>
        <dbReference type="ARBA" id="ARBA00022722"/>
    </source>
</evidence>
<dbReference type="SUPFAM" id="SSF52540">
    <property type="entry name" value="P-loop containing nucleoside triphosphate hydrolases"/>
    <property type="match status" value="1"/>
</dbReference>
<dbReference type="CDD" id="cd17930">
    <property type="entry name" value="DEXHc_cas3"/>
    <property type="match status" value="1"/>
</dbReference>
<dbReference type="Gene3D" id="3.40.50.300">
    <property type="entry name" value="P-loop containing nucleotide triphosphate hydrolases"/>
    <property type="match status" value="2"/>
</dbReference>
<dbReference type="Pfam" id="PF18019">
    <property type="entry name" value="Cas3_HD"/>
    <property type="match status" value="1"/>
</dbReference>
<dbReference type="GO" id="GO:0005524">
    <property type="term" value="F:ATP binding"/>
    <property type="evidence" value="ECO:0007669"/>
    <property type="project" value="UniProtKB-KW"/>
</dbReference>
<dbReference type="Proteomes" id="UP000006365">
    <property type="component" value="Chromosome"/>
</dbReference>
<keyword evidence="8" id="KW-0067">ATP-binding</keyword>
<evidence type="ECO:0000256" key="7">
    <source>
        <dbReference type="ARBA" id="ARBA00022806"/>
    </source>
</evidence>
<sequence>MNHHDTLVPVAHSKSPSDWQSLEAHLEKVAELAEQHAMAFGAASWGRLVGLWHDLGKFSPDFQEYIRQASEAHLESKQGRVNHSSAGALLAIERFGKIGRILAYCIMGHHAGLPDWQSEIAPRASLAWRLEQKELLPTAIEAGIPTAILNQALPTEKAKNGTGLSRSLWLRMLFSSLVDADFLDTEAFMDPEKARRRQGYPTPTELAPLFDRYMTEKTAGAPFTKVNRIRAEVLQACREKAADSSGLFTLTVPTGGGKTLSSLAFSLCHATFHGKRRIIYVIPYTSIIEQTADQFRAIFGEAVLEHHSNLDVADVSKEDARSRLACENWDAPLIVTTTVQFFESLFASRTSRCRKLHNIAQSVVILDEAQLLPTDFLKPVLEVMRELQENYGVTFVLSTATQPALGPHKSMDFDFAGLPGLREIIPPSLNLYERLQRTRVKTLEGLTTSLPWDALASRLSSHESVLCIVNRRDDARVLWEKMPVGTFHLSALMCGAHRSERIAEIKANLKAEKPTRVVSTQLVEAGVDLDFPVVYRALAGLDSVAQAAGRCNREGALEQGMVYIFQPESKIPAGYLRQAAEIGRQLLMEQKVDPLAPERFEQYFRMFYWLRGSLLDKENILELLGNDPELRISFRTAAEKFKLIDEGVYVPVLVQYGEKGCQLIDLLRRQGPERWILRQAQRYVVNLPRSVHGQLLIDGAIEEIHPGIFVQGHGNLYDRNLGFCADRSLIYAPDELMI</sequence>
<gene>
    <name evidence="12" type="ordered locus">Despr_1486</name>
</gene>
<reference evidence="12 13" key="1">
    <citation type="journal article" date="2011" name="Stand. Genomic Sci.">
        <title>Complete genome sequence of Desulfobulbus propionicus type strain (1pr3).</title>
        <authorList>
            <person name="Pagani I."/>
            <person name="Lapidus A."/>
            <person name="Nolan M."/>
            <person name="Lucas S."/>
            <person name="Hammon N."/>
            <person name="Deshpande S."/>
            <person name="Cheng J.F."/>
            <person name="Chertkov O."/>
            <person name="Davenport K."/>
            <person name="Tapia R."/>
            <person name="Han C."/>
            <person name="Goodwin L."/>
            <person name="Pitluck S."/>
            <person name="Liolios K."/>
            <person name="Mavromatis K."/>
            <person name="Ivanova N."/>
            <person name="Mikhailova N."/>
            <person name="Pati A."/>
            <person name="Chen A."/>
            <person name="Palaniappan K."/>
            <person name="Land M."/>
            <person name="Hauser L."/>
            <person name="Chang Y.J."/>
            <person name="Jeffries C.D."/>
            <person name="Detter J.C."/>
            <person name="Brambilla E."/>
            <person name="Kannan K.P."/>
            <person name="Djao O.D."/>
            <person name="Rohde M."/>
            <person name="Pukall R."/>
            <person name="Spring S."/>
            <person name="Goker M."/>
            <person name="Sikorski J."/>
            <person name="Woyke T."/>
            <person name="Bristow J."/>
            <person name="Eisen J.A."/>
            <person name="Markowitz V."/>
            <person name="Hugenholtz P."/>
            <person name="Kyrpides N.C."/>
            <person name="Klenk H.P."/>
        </authorList>
    </citation>
    <scope>NUCLEOTIDE SEQUENCE [LARGE SCALE GENOMIC DNA]</scope>
    <source>
        <strain evidence="13">ATCC 33891 / DSM 2032 / 1pr3</strain>
    </source>
</reference>
<dbReference type="GO" id="GO:0004518">
    <property type="term" value="F:nuclease activity"/>
    <property type="evidence" value="ECO:0007669"/>
    <property type="project" value="UniProtKB-KW"/>
</dbReference>
<dbReference type="InterPro" id="IPR027417">
    <property type="entry name" value="P-loop_NTPase"/>
</dbReference>
<keyword evidence="13" id="KW-1185">Reference proteome</keyword>
<dbReference type="NCBIfam" id="TIGR01596">
    <property type="entry name" value="cas3_HD"/>
    <property type="match status" value="1"/>
</dbReference>
<proteinExistence type="inferred from homology"/>
<evidence type="ECO:0000313" key="13">
    <source>
        <dbReference type="Proteomes" id="UP000006365"/>
    </source>
</evidence>
<dbReference type="Gene3D" id="1.10.3210.30">
    <property type="match status" value="1"/>
</dbReference>
<protein>
    <submittedName>
        <fullName evidence="12">CRISPR-associated helicase, Cas3 family</fullName>
    </submittedName>
</protein>
<evidence type="ECO:0000256" key="5">
    <source>
        <dbReference type="ARBA" id="ARBA00022741"/>
    </source>
</evidence>
<comment type="similarity">
    <text evidence="2">In the central section; belongs to the CRISPR-associated helicase Cas3 family.</text>
</comment>